<evidence type="ECO:0000256" key="1">
    <source>
        <dbReference type="SAM" id="MobiDB-lite"/>
    </source>
</evidence>
<dbReference type="PROSITE" id="PS50055">
    <property type="entry name" value="TYR_PHOSPHATASE_PTP"/>
    <property type="match status" value="1"/>
</dbReference>
<dbReference type="SMART" id="SM00194">
    <property type="entry name" value="PTPc"/>
    <property type="match status" value="1"/>
</dbReference>
<dbReference type="InterPro" id="IPR029021">
    <property type="entry name" value="Prot-tyrosine_phosphatase-like"/>
</dbReference>
<dbReference type="InterPro" id="IPR016130">
    <property type="entry name" value="Tyr_Pase_AS"/>
</dbReference>
<dbReference type="Proteomes" id="UP001620626">
    <property type="component" value="Unassembled WGS sequence"/>
</dbReference>
<dbReference type="InterPro" id="IPR052782">
    <property type="entry name" value="Oocyte-zygote_transition_reg"/>
</dbReference>
<dbReference type="PROSITE" id="PS50056">
    <property type="entry name" value="TYR_PHOSPHATASE_2"/>
    <property type="match status" value="1"/>
</dbReference>
<reference evidence="4 5" key="1">
    <citation type="submission" date="2024-10" db="EMBL/GenBank/DDBJ databases">
        <authorList>
            <person name="Kim D."/>
        </authorList>
    </citation>
    <scope>NUCLEOTIDE SEQUENCE [LARGE SCALE GENOMIC DNA]</scope>
    <source>
        <strain evidence="4">BH-2024</strain>
    </source>
</reference>
<dbReference type="SMART" id="SM00404">
    <property type="entry name" value="PTPc_motif"/>
    <property type="match status" value="1"/>
</dbReference>
<dbReference type="CDD" id="cd00047">
    <property type="entry name" value="PTPc"/>
    <property type="match status" value="1"/>
</dbReference>
<dbReference type="AlphaFoldDB" id="A0ABD2ICC3"/>
<accession>A0ABD2ICC3</accession>
<dbReference type="PANTHER" id="PTHR46163">
    <property type="entry name" value="TYROSINE-PROTEIN PHOSPHATASE-RELATED"/>
    <property type="match status" value="1"/>
</dbReference>
<dbReference type="Pfam" id="PF00102">
    <property type="entry name" value="Y_phosphatase"/>
    <property type="match status" value="2"/>
</dbReference>
<dbReference type="InterPro" id="IPR000242">
    <property type="entry name" value="PTP_cat"/>
</dbReference>
<evidence type="ECO:0000259" key="3">
    <source>
        <dbReference type="PROSITE" id="PS50056"/>
    </source>
</evidence>
<gene>
    <name evidence="4" type="ORF">niasHT_040145</name>
</gene>
<dbReference type="Gene3D" id="3.90.190.10">
    <property type="entry name" value="Protein tyrosine phosphatase superfamily"/>
    <property type="match status" value="1"/>
</dbReference>
<evidence type="ECO:0008006" key="6">
    <source>
        <dbReference type="Google" id="ProtNLM"/>
    </source>
</evidence>
<dbReference type="InterPro" id="IPR000387">
    <property type="entry name" value="Tyr_Pase_dom"/>
</dbReference>
<feature type="domain" description="Tyrosine-protein phosphatase" evidence="2">
    <location>
        <begin position="76"/>
        <end position="357"/>
    </location>
</feature>
<feature type="compositionally biased region" description="Polar residues" evidence="1">
    <location>
        <begin position="22"/>
        <end position="32"/>
    </location>
</feature>
<keyword evidence="5" id="KW-1185">Reference proteome</keyword>
<evidence type="ECO:0000313" key="5">
    <source>
        <dbReference type="Proteomes" id="UP001620626"/>
    </source>
</evidence>
<dbReference type="PANTHER" id="PTHR46163:SF5">
    <property type="entry name" value="TYROSINE-PROTEIN PHOSPHATASE"/>
    <property type="match status" value="1"/>
</dbReference>
<sequence length="386" mass="45194">MSGRSGRSGKRRQDGPGRPSRSRQQQHTQRGVQSAYEGPREPPEQPTVRGWEDTRDFYSALKIFVNETTRRNVKELVNEYTELNAMPRPETSPEFTRHMDCNRYRDVICAEQGRVRLDNGRYIHANWITALGEQRFICTQGPLETTCADFWTMLHFNNHLQLKISMNKFQVLRKQFLNLAVSVSSFGDNTPEENIESIVMLCDTVEQNKTKCHQYWPTPDKKQLHFANKMITVQFIEETALEPDLYRTKLAVLSRNGTMYVHHFHWRRWPDRGVPQNDLAPLRLLFHVQQFRRSVVHCSAGIGRTGTLVALHIAYDTLQRGQRLNILALARNLRQHRAQSVQTLDQYLYIYFVILRYAQNKAAKLNIDERALTTFLREMDERMTRS</sequence>
<dbReference type="SUPFAM" id="SSF52799">
    <property type="entry name" value="(Phosphotyrosine protein) phosphatases II"/>
    <property type="match status" value="1"/>
</dbReference>
<protein>
    <recommendedName>
        <fullName evidence="6">Protein-tyrosine phosphatase</fullName>
    </recommendedName>
</protein>
<organism evidence="4 5">
    <name type="scientific">Heterodera trifolii</name>
    <dbReference type="NCBI Taxonomy" id="157864"/>
    <lineage>
        <taxon>Eukaryota</taxon>
        <taxon>Metazoa</taxon>
        <taxon>Ecdysozoa</taxon>
        <taxon>Nematoda</taxon>
        <taxon>Chromadorea</taxon>
        <taxon>Rhabditida</taxon>
        <taxon>Tylenchina</taxon>
        <taxon>Tylenchomorpha</taxon>
        <taxon>Tylenchoidea</taxon>
        <taxon>Heteroderidae</taxon>
        <taxon>Heteroderinae</taxon>
        <taxon>Heterodera</taxon>
    </lineage>
</organism>
<name>A0ABD2ICC3_9BILA</name>
<dbReference type="PRINTS" id="PR00700">
    <property type="entry name" value="PRTYPHPHTASE"/>
</dbReference>
<proteinExistence type="predicted"/>
<evidence type="ECO:0000259" key="2">
    <source>
        <dbReference type="PROSITE" id="PS50055"/>
    </source>
</evidence>
<comment type="caution">
    <text evidence="4">The sequence shown here is derived from an EMBL/GenBank/DDBJ whole genome shotgun (WGS) entry which is preliminary data.</text>
</comment>
<dbReference type="PROSITE" id="PS00383">
    <property type="entry name" value="TYR_PHOSPHATASE_1"/>
    <property type="match status" value="1"/>
</dbReference>
<evidence type="ECO:0000313" key="4">
    <source>
        <dbReference type="EMBL" id="KAL3076918.1"/>
    </source>
</evidence>
<feature type="domain" description="Tyrosine specific protein phosphatases" evidence="3">
    <location>
        <begin position="295"/>
        <end position="348"/>
    </location>
</feature>
<dbReference type="EMBL" id="JBICBT010001239">
    <property type="protein sequence ID" value="KAL3076918.1"/>
    <property type="molecule type" value="Genomic_DNA"/>
</dbReference>
<dbReference type="InterPro" id="IPR003595">
    <property type="entry name" value="Tyr_Pase_cat"/>
</dbReference>
<feature type="region of interest" description="Disordered" evidence="1">
    <location>
        <begin position="1"/>
        <end position="52"/>
    </location>
</feature>